<feature type="binding site" evidence="5">
    <location>
        <position position="227"/>
    </location>
    <ligand>
        <name>chlorophyll a</name>
        <dbReference type="ChEBI" id="CHEBI:58416"/>
        <label>1</label>
    </ligand>
</feature>
<comment type="subcellular location">
    <subcellularLocation>
        <location evidence="1">Plastid</location>
        <location evidence="1">Chloroplast</location>
    </subcellularLocation>
</comment>
<feature type="binding site" description="axial binding residue" evidence="5">
    <location>
        <position position="186"/>
    </location>
    <ligand>
        <name>chlorophyll b</name>
        <dbReference type="ChEBI" id="CHEBI:61721"/>
        <label>1</label>
    </ligand>
    <ligandPart>
        <name>Mg</name>
        <dbReference type="ChEBI" id="CHEBI:25107"/>
    </ligandPart>
</feature>
<dbReference type="Gene3D" id="1.10.3460.10">
    <property type="entry name" value="Chlorophyll a/b binding protein domain"/>
    <property type="match status" value="6"/>
</dbReference>
<dbReference type="Pfam" id="PF00504">
    <property type="entry name" value="Chloroa_b-bind"/>
    <property type="match status" value="5"/>
</dbReference>
<dbReference type="InterPro" id="IPR001344">
    <property type="entry name" value="Chloro_AB-bd_pln"/>
</dbReference>
<dbReference type="GO" id="GO:0016168">
    <property type="term" value="F:chlorophyll binding"/>
    <property type="evidence" value="ECO:0007669"/>
    <property type="project" value="UniProtKB-KW"/>
</dbReference>
<evidence type="ECO:0000256" key="5">
    <source>
        <dbReference type="PIRSR" id="PIRSR601344-1"/>
    </source>
</evidence>
<dbReference type="GO" id="GO:0016020">
    <property type="term" value="C:membrane"/>
    <property type="evidence" value="ECO:0007669"/>
    <property type="project" value="InterPro"/>
</dbReference>
<evidence type="ECO:0008006" key="9">
    <source>
        <dbReference type="Google" id="ProtNLM"/>
    </source>
</evidence>
<dbReference type="PANTHER" id="PTHR21649">
    <property type="entry name" value="CHLOROPHYLL A/B BINDING PROTEIN"/>
    <property type="match status" value="1"/>
</dbReference>
<feature type="binding site" evidence="5">
    <location>
        <position position="225"/>
    </location>
    <ligand>
        <name>chlorophyll a</name>
        <dbReference type="ChEBI" id="CHEBI:58416"/>
        <label>1</label>
    </ligand>
</feature>
<feature type="chain" id="PRO_5041233766" description="Light-harvesting protein" evidence="6">
    <location>
        <begin position="23"/>
        <end position="982"/>
    </location>
</feature>
<proteinExistence type="predicted"/>
<accession>A0AA36HZW8</accession>
<evidence type="ECO:0000256" key="4">
    <source>
        <dbReference type="ARBA" id="ARBA00022640"/>
    </source>
</evidence>
<evidence type="ECO:0000256" key="2">
    <source>
        <dbReference type="ARBA" id="ARBA00022528"/>
    </source>
</evidence>
<reference evidence="7" key="1">
    <citation type="submission" date="2023-08" db="EMBL/GenBank/DDBJ databases">
        <authorList>
            <person name="Chen Y."/>
            <person name="Shah S."/>
            <person name="Dougan E. K."/>
            <person name="Thang M."/>
            <person name="Chan C."/>
        </authorList>
    </citation>
    <scope>NUCLEOTIDE SEQUENCE</scope>
</reference>
<feature type="signal peptide" evidence="6">
    <location>
        <begin position="1"/>
        <end position="22"/>
    </location>
</feature>
<feature type="binding site" evidence="5">
    <location>
        <position position="125"/>
    </location>
    <ligand>
        <name>chlorophyll a</name>
        <dbReference type="ChEBI" id="CHEBI:58416"/>
        <label>1</label>
    </ligand>
</feature>
<evidence type="ECO:0000256" key="1">
    <source>
        <dbReference type="ARBA" id="ARBA00004229"/>
    </source>
</evidence>
<feature type="binding site" evidence="5">
    <location>
        <position position="101"/>
    </location>
    <ligand>
        <name>chlorophyll a</name>
        <dbReference type="ChEBI" id="CHEBI:58416"/>
        <label>1</label>
    </ligand>
</feature>
<keyword evidence="4" id="KW-0934">Plastid</keyword>
<evidence type="ECO:0000256" key="6">
    <source>
        <dbReference type="SAM" id="SignalP"/>
    </source>
</evidence>
<dbReference type="GO" id="GO:0009765">
    <property type="term" value="P:photosynthesis, light harvesting"/>
    <property type="evidence" value="ECO:0007669"/>
    <property type="project" value="InterPro"/>
</dbReference>
<feature type="binding site" evidence="5">
    <location>
        <position position="222"/>
    </location>
    <ligand>
        <name>chlorophyll a</name>
        <dbReference type="ChEBI" id="CHEBI:58416"/>
        <label>1</label>
    </ligand>
</feature>
<keyword evidence="5" id="KW-0148">Chlorophyll</keyword>
<feature type="binding site" evidence="5">
    <location>
        <position position="239"/>
    </location>
    <ligand>
        <name>chlorophyll a</name>
        <dbReference type="ChEBI" id="CHEBI:58416"/>
        <label>1</label>
    </ligand>
</feature>
<evidence type="ECO:0000256" key="3">
    <source>
        <dbReference type="ARBA" id="ARBA00022531"/>
    </source>
</evidence>
<dbReference type="SUPFAM" id="SSF103511">
    <property type="entry name" value="Chlorophyll a-b binding protein"/>
    <property type="match status" value="6"/>
</dbReference>
<keyword evidence="6" id="KW-0732">Signal</keyword>
<keyword evidence="8" id="KW-1185">Reference proteome</keyword>
<keyword evidence="2" id="KW-0150">Chloroplast</keyword>
<dbReference type="EMBL" id="CAUJNA010000446">
    <property type="protein sequence ID" value="CAJ1377193.1"/>
    <property type="molecule type" value="Genomic_DNA"/>
</dbReference>
<comment type="caution">
    <text evidence="7">The sequence shown here is derived from an EMBL/GenBank/DDBJ whole genome shotgun (WGS) entry which is preliminary data.</text>
</comment>
<gene>
    <name evidence="7" type="ORF">EVOR1521_LOCUS6057</name>
</gene>
<dbReference type="GO" id="GO:0009507">
    <property type="term" value="C:chloroplast"/>
    <property type="evidence" value="ECO:0007669"/>
    <property type="project" value="UniProtKB-SubCell"/>
</dbReference>
<feature type="binding site" evidence="5">
    <location>
        <position position="122"/>
    </location>
    <ligand>
        <name>chlorophyll a</name>
        <dbReference type="ChEBI" id="CHEBI:58416"/>
        <label>1</label>
    </ligand>
</feature>
<dbReference type="AlphaFoldDB" id="A0AA36HZW8"/>
<keyword evidence="3" id="KW-0602">Photosynthesis</keyword>
<feature type="binding site" description="axial binding residue" evidence="5">
    <location>
        <position position="127"/>
    </location>
    <ligand>
        <name>chlorophyll b</name>
        <dbReference type="ChEBI" id="CHEBI:61721"/>
        <label>1</label>
    </ligand>
    <ligandPart>
        <name>Mg</name>
        <dbReference type="ChEBI" id="CHEBI:25107"/>
    </ligandPart>
</feature>
<dbReference type="InterPro" id="IPR022796">
    <property type="entry name" value="Chloroa_b-bind"/>
</dbReference>
<keyword evidence="5" id="KW-0157">Chromophore</keyword>
<evidence type="ECO:0000313" key="7">
    <source>
        <dbReference type="EMBL" id="CAJ1377193.1"/>
    </source>
</evidence>
<dbReference type="Proteomes" id="UP001178507">
    <property type="component" value="Unassembled WGS sequence"/>
</dbReference>
<evidence type="ECO:0000313" key="8">
    <source>
        <dbReference type="Proteomes" id="UP001178507"/>
    </source>
</evidence>
<sequence length="982" mass="103786">MASSSRATVAAAAGVTLLGGAAFVSAPAGRAGNLRATVSATPASAPVSGLEASSVTSMAIASAAVATCFASRKATANSKHQLVALSAFENELGVQAPVGFWDPAGFTADGSTENFARRRQTELKHGRISMLATMGYITPEITGKFPGYLSPSAGLKFADVPNGLAAISKVPAAGWGQILAYMAFCEVSQDQSAGTPAAAGDFGFKVLTASDPEAKKTKLAAELANGRLAMMAIIGMFFQAKKTKLAAELANGRLAMMAIIGMFFQDGLTGSAWGDWANYTASPLRAFENELGVQAPVGFWDPAGFTADGSTENFARRRQTELKHGRISMLATMGYITPEITGKFPGYLSPSAGLKFADVPNGLAAISKVPAAGWGQILAYMAFCEVSQDQSAGTPAAAGDFGFKVLTASDPEAKKTKLAAELANGRLAMMAIIGMFFQDGLTGSAWGDWANYTASPLRAFESELGVQEPVGFWDPVGFTSDGDVVTFKRRRSVELKHGRISMMAAMGYITPEITGKLPGYLSPSAGLKFADVPNGLAAVSKVPVAGWAQIAAYFGFVEFSGGFEDYKTGTPGDYGFKVLTSSDPEEKTKKLSAELANGRLAMMAIIGMFFQDGLTGSAWGDWASYTASPLRAFENELGVQAPVGFFDPFGLTKDGDTEAFKRRRATELKNGRVAMLATMGYIAPEYSRFPGFCSPTEGVKFTDVPNGLAALGKVPAAGWMQIFLFLGMVEKGLYTYDSARAPGDYKNAGVLGVPNGSTMAPGEGRNRKLNSELANGRLAMMAIIGMFFQDGLTGSAWGDWANYADSPLRAFENELGVQAPVGYFDPLGMSKDGDVTTFRRRRESEIKNGRVAMFAAMGFIAPEYFRFPGYLSPAKSLKFSEVPNGLAALGKVPFTGWVQIFLFCGMVDFGLYRADDSRDPGDYANGGILGVPNASGPMADAEGRKRKLNSELANGRLAMVAITGMLFQNGMFGTTGPAMWGF</sequence>
<protein>
    <recommendedName>
        <fullName evidence="9">Light-harvesting protein</fullName>
    </recommendedName>
</protein>
<name>A0AA36HZW8_9DINO</name>
<organism evidence="7 8">
    <name type="scientific">Effrenium voratum</name>
    <dbReference type="NCBI Taxonomy" id="2562239"/>
    <lineage>
        <taxon>Eukaryota</taxon>
        <taxon>Sar</taxon>
        <taxon>Alveolata</taxon>
        <taxon>Dinophyceae</taxon>
        <taxon>Suessiales</taxon>
        <taxon>Symbiodiniaceae</taxon>
        <taxon>Effrenium</taxon>
    </lineage>
</organism>